<dbReference type="InterPro" id="IPR026906">
    <property type="entry name" value="LRR_5"/>
</dbReference>
<protein>
    <submittedName>
        <fullName evidence="2">Uncharacterized protein</fullName>
    </submittedName>
</protein>
<sequence length="530" mass="58112">MKKHFYTALIVATILLVLSPVASKPAIAEEQAATITSTIPSEDYIVLNITGAATGDEVLQYIKAMDLQGNQIKRLKIVGDMTTYGNQGVYTFYDLEELELEGTSDVPSFLAYRAPKLTKLIDTSHTIKNIGPYAFAYSGLEDVELKNVDFLDTGAFRECLSLTSFKSSSLRSMNNWAFSGSSSLTIFEAPNLSVSFTSTALENTNIDTLDLPKMTSLSNFMTTFTNLKNLRVLKLNGLSVVPKDLLRDIGSDRLEYIEIKNATSLANENAFATGSSNISKLLILSSNKLSLNSINSSSLHANTVVAYPKVTTEQSLAEGETLTIPAFEYKAAPTTNVSFGWFQNGSFLTRTLGLVVAQQALASHSGTFTARFYINNLGSPDLWPSSEEHLVTIEAGTIGFETVRPHFHFEDYAISERNLLVKRFDSTTGILIRDNRSNKSDWEVHAKIDRPLTDPVSAKTLNNALVYVDSSGSKTPLTHEALPIFKSTAKNAATEILWEEDRGILLNIAGNQAFAGNFSTEIEWELVLAP</sequence>
<dbReference type="Proteomes" id="UP000019253">
    <property type="component" value="Unassembled WGS sequence"/>
</dbReference>
<dbReference type="InterPro" id="IPR032675">
    <property type="entry name" value="LRR_dom_sf"/>
</dbReference>
<dbReference type="Gene3D" id="3.80.10.10">
    <property type="entry name" value="Ribonuclease Inhibitor"/>
    <property type="match status" value="1"/>
</dbReference>
<feature type="chain" id="PRO_5004889169" evidence="1">
    <location>
        <begin position="29"/>
        <end position="530"/>
    </location>
</feature>
<evidence type="ECO:0000256" key="1">
    <source>
        <dbReference type="SAM" id="SignalP"/>
    </source>
</evidence>
<keyword evidence="3" id="KW-1185">Reference proteome</keyword>
<evidence type="ECO:0000313" key="3">
    <source>
        <dbReference type="Proteomes" id="UP000019253"/>
    </source>
</evidence>
<proteinExistence type="predicted"/>
<dbReference type="AlphaFoldDB" id="W7BE51"/>
<dbReference type="SUPFAM" id="SSF52058">
    <property type="entry name" value="L domain-like"/>
    <property type="match status" value="1"/>
</dbReference>
<reference evidence="2 3" key="1">
    <citation type="journal article" date="2014" name="Int. J. Syst. Evol. Microbiol.">
        <title>Listeria floridensis sp. nov., Listeria aquatica sp. nov., Listeria cornellensis sp. nov., Listeria riparia sp. nov. and Listeria grandensis sp. nov., from agricultural and natural environments.</title>
        <authorList>
            <person name="den Bakker H.C."/>
            <person name="Warchocki S."/>
            <person name="Wright E.M."/>
            <person name="Allred A.F."/>
            <person name="Ahlstrom C."/>
            <person name="Manuel C.S."/>
            <person name="Stasiewicz M.J."/>
            <person name="Burrell A."/>
            <person name="Roof S."/>
            <person name="Strawn L."/>
            <person name="Fortes E.D."/>
            <person name="Nightingale K.K."/>
            <person name="Kephart D."/>
            <person name="Wiedmann M."/>
        </authorList>
    </citation>
    <scope>NUCLEOTIDE SEQUENCE [LARGE SCALE GENOMIC DNA]</scope>
    <source>
        <strain evidence="3">FSL F6-971</strain>
    </source>
</reference>
<evidence type="ECO:0000313" key="2">
    <source>
        <dbReference type="EMBL" id="EUJ24217.1"/>
    </source>
</evidence>
<dbReference type="PATRIC" id="fig|1265819.5.peg.934"/>
<gene>
    <name evidence="2" type="ORF">PGRAN_04671</name>
</gene>
<dbReference type="OrthoDB" id="2365040at2"/>
<name>W7BE51_9LIST</name>
<keyword evidence="1" id="KW-0732">Signal</keyword>
<accession>W7BE51</accession>
<dbReference type="STRING" id="1265819.PGRAN_04671"/>
<dbReference type="Pfam" id="PF13306">
    <property type="entry name" value="LRR_5"/>
    <property type="match status" value="1"/>
</dbReference>
<organism evidence="2 3">
    <name type="scientific">Listeria grandensis FSL F6-0971</name>
    <dbReference type="NCBI Taxonomy" id="1265819"/>
    <lineage>
        <taxon>Bacteria</taxon>
        <taxon>Bacillati</taxon>
        <taxon>Bacillota</taxon>
        <taxon>Bacilli</taxon>
        <taxon>Bacillales</taxon>
        <taxon>Listeriaceae</taxon>
        <taxon>Listeria</taxon>
    </lineage>
</organism>
<comment type="caution">
    <text evidence="2">The sequence shown here is derived from an EMBL/GenBank/DDBJ whole genome shotgun (WGS) entry which is preliminary data.</text>
</comment>
<feature type="signal peptide" evidence="1">
    <location>
        <begin position="1"/>
        <end position="28"/>
    </location>
</feature>
<dbReference type="RefSeq" id="WP_036065436.1">
    <property type="nucleotide sequence ID" value="NZ_AODD01000004.1"/>
</dbReference>
<dbReference type="EMBL" id="AODD01000004">
    <property type="protein sequence ID" value="EUJ24217.1"/>
    <property type="molecule type" value="Genomic_DNA"/>
</dbReference>